<feature type="compositionally biased region" description="Polar residues" evidence="1">
    <location>
        <begin position="72"/>
        <end position="89"/>
    </location>
</feature>
<feature type="compositionally biased region" description="Low complexity" evidence="1">
    <location>
        <begin position="43"/>
        <end position="62"/>
    </location>
</feature>
<accession>A0AAN9AUP9</accession>
<proteinExistence type="predicted"/>
<evidence type="ECO:0000313" key="2">
    <source>
        <dbReference type="EMBL" id="KAK7093447.1"/>
    </source>
</evidence>
<dbReference type="EMBL" id="JBAMIC010000019">
    <property type="protein sequence ID" value="KAK7093447.1"/>
    <property type="molecule type" value="Genomic_DNA"/>
</dbReference>
<feature type="compositionally biased region" description="Polar residues" evidence="1">
    <location>
        <begin position="30"/>
        <end position="42"/>
    </location>
</feature>
<organism evidence="2 3">
    <name type="scientific">Littorina saxatilis</name>
    <dbReference type="NCBI Taxonomy" id="31220"/>
    <lineage>
        <taxon>Eukaryota</taxon>
        <taxon>Metazoa</taxon>
        <taxon>Spiralia</taxon>
        <taxon>Lophotrochozoa</taxon>
        <taxon>Mollusca</taxon>
        <taxon>Gastropoda</taxon>
        <taxon>Caenogastropoda</taxon>
        <taxon>Littorinimorpha</taxon>
        <taxon>Littorinoidea</taxon>
        <taxon>Littorinidae</taxon>
        <taxon>Littorina</taxon>
    </lineage>
</organism>
<dbReference type="AlphaFoldDB" id="A0AAN9AUP9"/>
<reference evidence="2 3" key="1">
    <citation type="submission" date="2024-02" db="EMBL/GenBank/DDBJ databases">
        <title>Chromosome-scale genome assembly of the rough periwinkle Littorina saxatilis.</title>
        <authorList>
            <person name="De Jode A."/>
            <person name="Faria R."/>
            <person name="Formenti G."/>
            <person name="Sims Y."/>
            <person name="Smith T.P."/>
            <person name="Tracey A."/>
            <person name="Wood J.M.D."/>
            <person name="Zagrodzka Z.B."/>
            <person name="Johannesson K."/>
            <person name="Butlin R.K."/>
            <person name="Leder E.H."/>
        </authorList>
    </citation>
    <scope>NUCLEOTIDE SEQUENCE [LARGE SCALE GENOMIC DNA]</scope>
    <source>
        <strain evidence="2">Snail1</strain>
        <tissue evidence="2">Muscle</tissue>
    </source>
</reference>
<dbReference type="Proteomes" id="UP001374579">
    <property type="component" value="Unassembled WGS sequence"/>
</dbReference>
<protein>
    <submittedName>
        <fullName evidence="2">Uncharacterized protein</fullName>
    </submittedName>
</protein>
<gene>
    <name evidence="2" type="ORF">V1264_007201</name>
</gene>
<evidence type="ECO:0000256" key="1">
    <source>
        <dbReference type="SAM" id="MobiDB-lite"/>
    </source>
</evidence>
<feature type="region of interest" description="Disordered" evidence="1">
    <location>
        <begin position="1"/>
        <end position="96"/>
    </location>
</feature>
<keyword evidence="3" id="KW-1185">Reference proteome</keyword>
<comment type="caution">
    <text evidence="2">The sequence shown here is derived from an EMBL/GenBank/DDBJ whole genome shotgun (WGS) entry which is preliminary data.</text>
</comment>
<sequence>MSAARRRHSYHTEKVIAGFYSKEKDDQGSEMVSQGAGKQQRPSSVSKANSSSKNSKSAGGSVRSRRGPNLSIDDTYSVPSTSPQGTLTFSDGKKTKSQKLSVVNLFANNTPSSKVSHHDRVVSVC</sequence>
<evidence type="ECO:0000313" key="3">
    <source>
        <dbReference type="Proteomes" id="UP001374579"/>
    </source>
</evidence>
<name>A0AAN9AUP9_9CAEN</name>